<evidence type="ECO:0000313" key="2">
    <source>
        <dbReference type="Proteomes" id="UP000598271"/>
    </source>
</evidence>
<accession>A0A8J3GC51</accession>
<dbReference type="Proteomes" id="UP000598271">
    <property type="component" value="Unassembled WGS sequence"/>
</dbReference>
<keyword evidence="2" id="KW-1185">Reference proteome</keyword>
<organism evidence="1 2">
    <name type="scientific">Persicitalea jodogahamensis</name>
    <dbReference type="NCBI Taxonomy" id="402147"/>
    <lineage>
        <taxon>Bacteria</taxon>
        <taxon>Pseudomonadati</taxon>
        <taxon>Bacteroidota</taxon>
        <taxon>Cytophagia</taxon>
        <taxon>Cytophagales</taxon>
        <taxon>Spirosomataceae</taxon>
        <taxon>Persicitalea</taxon>
    </lineage>
</organism>
<dbReference type="EMBL" id="BMXF01000007">
    <property type="protein sequence ID" value="GHB86131.1"/>
    <property type="molecule type" value="Genomic_DNA"/>
</dbReference>
<dbReference type="AlphaFoldDB" id="A0A8J3GC51"/>
<protein>
    <submittedName>
        <fullName evidence="1">Uncharacterized protein</fullName>
    </submittedName>
</protein>
<evidence type="ECO:0000313" key="1">
    <source>
        <dbReference type="EMBL" id="GHB86131.1"/>
    </source>
</evidence>
<name>A0A8J3GC51_9BACT</name>
<proteinExistence type="predicted"/>
<gene>
    <name evidence="1" type="ORF">GCM10007390_46970</name>
</gene>
<reference evidence="1 2" key="1">
    <citation type="journal article" date="2014" name="Int. J. Syst. Evol. Microbiol.">
        <title>Complete genome sequence of Corynebacterium casei LMG S-19264T (=DSM 44701T), isolated from a smear-ripened cheese.</title>
        <authorList>
            <consortium name="US DOE Joint Genome Institute (JGI-PGF)"/>
            <person name="Walter F."/>
            <person name="Albersmeier A."/>
            <person name="Kalinowski J."/>
            <person name="Ruckert C."/>
        </authorList>
    </citation>
    <scope>NUCLEOTIDE SEQUENCE [LARGE SCALE GENOMIC DNA]</scope>
    <source>
        <strain evidence="1 2">KCTC 12866</strain>
    </source>
</reference>
<comment type="caution">
    <text evidence="1">The sequence shown here is derived from an EMBL/GenBank/DDBJ whole genome shotgun (WGS) entry which is preliminary data.</text>
</comment>
<sequence length="161" mass="18343">MLSQPEIDILKREYEGHTVGFTVFCREKLLNREAATLSKPMGEDIKQQLTDLLKLSSSLALLAKKTSAQKSISEDFVCMSENVKEVVHRTVYSVNEIVYGQSLVRELNSIVSDLEKTLVGEMDNLSNRGQLQNALDKVDSMKNAMEPFLELYRLKKLHHDR</sequence>